<organism evidence="2 3">
    <name type="scientific">Synaphobranchus kaupii</name>
    <name type="common">Kaup's arrowtooth eel</name>
    <dbReference type="NCBI Taxonomy" id="118154"/>
    <lineage>
        <taxon>Eukaryota</taxon>
        <taxon>Metazoa</taxon>
        <taxon>Chordata</taxon>
        <taxon>Craniata</taxon>
        <taxon>Vertebrata</taxon>
        <taxon>Euteleostomi</taxon>
        <taxon>Actinopterygii</taxon>
        <taxon>Neopterygii</taxon>
        <taxon>Teleostei</taxon>
        <taxon>Anguilliformes</taxon>
        <taxon>Synaphobranchidae</taxon>
        <taxon>Synaphobranchus</taxon>
    </lineage>
</organism>
<proteinExistence type="predicted"/>
<feature type="region of interest" description="Disordered" evidence="1">
    <location>
        <begin position="43"/>
        <end position="74"/>
    </location>
</feature>
<accession>A0A9Q1FP59</accession>
<reference evidence="2" key="1">
    <citation type="journal article" date="2023" name="Science">
        <title>Genome structures resolve the early diversification of teleost fishes.</title>
        <authorList>
            <person name="Parey E."/>
            <person name="Louis A."/>
            <person name="Montfort J."/>
            <person name="Bouchez O."/>
            <person name="Roques C."/>
            <person name="Iampietro C."/>
            <person name="Lluch J."/>
            <person name="Castinel A."/>
            <person name="Donnadieu C."/>
            <person name="Desvignes T."/>
            <person name="Floi Bucao C."/>
            <person name="Jouanno E."/>
            <person name="Wen M."/>
            <person name="Mejri S."/>
            <person name="Dirks R."/>
            <person name="Jansen H."/>
            <person name="Henkel C."/>
            <person name="Chen W.J."/>
            <person name="Zahm M."/>
            <person name="Cabau C."/>
            <person name="Klopp C."/>
            <person name="Thompson A.W."/>
            <person name="Robinson-Rechavi M."/>
            <person name="Braasch I."/>
            <person name="Lecointre G."/>
            <person name="Bobe J."/>
            <person name="Postlethwait J.H."/>
            <person name="Berthelot C."/>
            <person name="Roest Crollius H."/>
            <person name="Guiguen Y."/>
        </authorList>
    </citation>
    <scope>NUCLEOTIDE SEQUENCE</scope>
    <source>
        <strain evidence="2">WJC10195</strain>
    </source>
</reference>
<protein>
    <submittedName>
        <fullName evidence="2">Uncharacterized protein</fullName>
    </submittedName>
</protein>
<dbReference type="AlphaFoldDB" id="A0A9Q1FP59"/>
<name>A0A9Q1FP59_SYNKA</name>
<gene>
    <name evidence="2" type="ORF">SKAU_G00122500</name>
</gene>
<keyword evidence="3" id="KW-1185">Reference proteome</keyword>
<evidence type="ECO:0000313" key="2">
    <source>
        <dbReference type="EMBL" id="KAJ8363419.1"/>
    </source>
</evidence>
<comment type="caution">
    <text evidence="2">The sequence shown here is derived from an EMBL/GenBank/DDBJ whole genome shotgun (WGS) entry which is preliminary data.</text>
</comment>
<sequence>MLTPHSLPGEQQALFSVTSFGSNRPSLASAGWALRCRLSPASTERRLGTGNPGQCFRTSDGEKAQGLGAGTPRICHAPFRKTRQLHAARDINR</sequence>
<evidence type="ECO:0000256" key="1">
    <source>
        <dbReference type="SAM" id="MobiDB-lite"/>
    </source>
</evidence>
<dbReference type="EMBL" id="JAINUF010000004">
    <property type="protein sequence ID" value="KAJ8363419.1"/>
    <property type="molecule type" value="Genomic_DNA"/>
</dbReference>
<evidence type="ECO:0000313" key="3">
    <source>
        <dbReference type="Proteomes" id="UP001152622"/>
    </source>
</evidence>
<dbReference type="Proteomes" id="UP001152622">
    <property type="component" value="Chromosome 4"/>
</dbReference>